<comment type="caution">
    <text evidence="1">The sequence shown here is derived from an EMBL/GenBank/DDBJ whole genome shotgun (WGS) entry which is preliminary data.</text>
</comment>
<evidence type="ECO:0000313" key="2">
    <source>
        <dbReference type="Proteomes" id="UP001163835"/>
    </source>
</evidence>
<keyword evidence="2" id="KW-1185">Reference proteome</keyword>
<sequence length="1253" mass="137080">MYASYLKIDTSVSSLHGPFPAGSSASPVANSLGVSQVHANRMRTSSNASSASSLSVLSPLASSSTNASSTSLVPSDTQSPTSRPASPGVSEPISIMPEYVLAMHDYEPQHNISTCLSFRAGQVIHVLNRDASGWWDGELEGKRGWFPSNYVNADVNPLVETDEAETDIIHPYPKHNRSYSASPSQHVRMPSANSDIESHVPPVMVPLLHGLSLLQSAARSNRISHFQPSTACIISCVRSVLSATDTLLRDAPILRQFPPLADERRLILSTLASLVAQAKRASDGKLNEEYLETEVEAMLRLAQQVFTLVRRFLAIVSQCGIELPTRRDTSSPAVNVRVLRDANINSADDSNDTIMVQSIPLMSSGRTPTKPRVKGRPGTPGGAAKAKSMGDLRSRAKATAEAVPAVPPLPSARSTLAQHQLNGNRHKVGESSVSSTASTSTSSSSVASMEALPQPPFPRGPCTMAQVLQALRTTHDHYLSAVAAFVGHAHSHSRFSHASSMGHMYDLVREIVEMSCKLLTIVEAVLQHPDVPNHRLESLRTAKDQLYNVTSELAESVRLLTVPLPLAMSDDEEKKILLRSATAALKAGGDLVFSVKVCLNRSLGERPFIINVPHLGEPGSAEAFRTASYSSSQTVLSSNHSPTTNDYGVDEEEDVTIQPHNAPNLRPDASSGSESSSSGRVSKTSSMRSGETVVTDPDEPKALTPLIISKAIIDPALCSPTSLARTDDGTTWEGSTRNHPLSLEDKIIYGELPTVPSEPTAPIPLTFSNSAGYMFSHDYAVDDIAYNSDGVLVGATLAVLVEKLTPHDSIVDPAFSAVFFMTFRLFCTPLEVVEALIARYNLIPPLGLSHDDVLVWQQRKGLAVRLRVSNFIKLWLDLYWRPIPDDSALPMLEAFTRNGLMTMFPGPAERIIDMIYGRKEQKDSGFSPKGDRSRDPGMSLNPPSAPPPSEIPRPLMTKTLLSALRSRNFAAISITDFDPLELARQMTIMESRLYGQIMPEEILESGQDGSKPPVNVKEMSSLSTAITGWVAESILNERDTKKRTALVKFFIKVADRCVGLHNYSTFRSLLAALDSSTISRLHQTWMGLPQKTKQQLESLRRLADHGRNYHEYRTKLRNTAPPAVPFLGLYLTDVTFCREGNPSHRNSPLNPDKKLLNFNKYHKLARIVQGLLYMQRFQVPYQLKDIPEAQEYLAQVFQASQRKGDLQDLYRRSLLVEPKQPADAPPSGPSGDMRQLFNWASRSQSQTQAISQA</sequence>
<organism evidence="1 2">
    <name type="scientific">Lentinula aff. lateritia</name>
    <dbReference type="NCBI Taxonomy" id="2804960"/>
    <lineage>
        <taxon>Eukaryota</taxon>
        <taxon>Fungi</taxon>
        <taxon>Dikarya</taxon>
        <taxon>Basidiomycota</taxon>
        <taxon>Agaricomycotina</taxon>
        <taxon>Agaricomycetes</taxon>
        <taxon>Agaricomycetidae</taxon>
        <taxon>Agaricales</taxon>
        <taxon>Marasmiineae</taxon>
        <taxon>Omphalotaceae</taxon>
        <taxon>Lentinula</taxon>
    </lineage>
</organism>
<dbReference type="EMBL" id="MU795012">
    <property type="protein sequence ID" value="KAJ3812795.1"/>
    <property type="molecule type" value="Genomic_DNA"/>
</dbReference>
<name>A0ACC1U757_9AGAR</name>
<accession>A0ACC1U757</accession>
<proteinExistence type="predicted"/>
<protein>
    <submittedName>
        <fullName evidence="1">Ras guanine nucleotide exchange factor domain-containing protein</fullName>
    </submittedName>
</protein>
<gene>
    <name evidence="1" type="ORF">F5876DRAFT_74504</name>
</gene>
<reference evidence="1" key="1">
    <citation type="submission" date="2022-09" db="EMBL/GenBank/DDBJ databases">
        <title>A Global Phylogenomic Analysis of the Shiitake Genus Lentinula.</title>
        <authorList>
            <consortium name="DOE Joint Genome Institute"/>
            <person name="Sierra-Patev S."/>
            <person name="Min B."/>
            <person name="Naranjo-Ortiz M."/>
            <person name="Looney B."/>
            <person name="Konkel Z."/>
            <person name="Slot J.C."/>
            <person name="Sakamoto Y."/>
            <person name="Steenwyk J.L."/>
            <person name="Rokas A."/>
            <person name="Carro J."/>
            <person name="Camarero S."/>
            <person name="Ferreira P."/>
            <person name="Molpeceres G."/>
            <person name="Ruiz-Duenas F.J."/>
            <person name="Serrano A."/>
            <person name="Henrissat B."/>
            <person name="Drula E."/>
            <person name="Hughes K.W."/>
            <person name="Mata J.L."/>
            <person name="Ishikawa N.K."/>
            <person name="Vargas-Isla R."/>
            <person name="Ushijima S."/>
            <person name="Smith C.A."/>
            <person name="Ahrendt S."/>
            <person name="Andreopoulos W."/>
            <person name="He G."/>
            <person name="Labutti K."/>
            <person name="Lipzen A."/>
            <person name="Ng V."/>
            <person name="Riley R."/>
            <person name="Sandor L."/>
            <person name="Barry K."/>
            <person name="Martinez A.T."/>
            <person name="Xiao Y."/>
            <person name="Gibbons J.G."/>
            <person name="Terashima K."/>
            <person name="Grigoriev I.V."/>
            <person name="Hibbett D.S."/>
        </authorList>
    </citation>
    <scope>NUCLEOTIDE SEQUENCE</scope>
    <source>
        <strain evidence="1">TMI1499</strain>
    </source>
</reference>
<dbReference type="Proteomes" id="UP001163835">
    <property type="component" value="Unassembled WGS sequence"/>
</dbReference>
<evidence type="ECO:0000313" key="1">
    <source>
        <dbReference type="EMBL" id="KAJ3812795.1"/>
    </source>
</evidence>